<feature type="region of interest" description="Disordered" evidence="9">
    <location>
        <begin position="1"/>
        <end position="82"/>
    </location>
</feature>
<proteinExistence type="inferred from homology"/>
<dbReference type="GO" id="GO:0061617">
    <property type="term" value="C:MICOS complex"/>
    <property type="evidence" value="ECO:0007669"/>
    <property type="project" value="TreeGrafter"/>
</dbReference>
<organism evidence="10 11">
    <name type="scientific">Ostreobium quekettii</name>
    <dbReference type="NCBI Taxonomy" id="121088"/>
    <lineage>
        <taxon>Eukaryota</taxon>
        <taxon>Viridiplantae</taxon>
        <taxon>Chlorophyta</taxon>
        <taxon>core chlorophytes</taxon>
        <taxon>Ulvophyceae</taxon>
        <taxon>TCBD clade</taxon>
        <taxon>Bryopsidales</taxon>
        <taxon>Ostreobineae</taxon>
        <taxon>Ostreobiaceae</taxon>
        <taxon>Ostreobium</taxon>
    </lineage>
</organism>
<feature type="region of interest" description="Disordered" evidence="9">
    <location>
        <begin position="111"/>
        <end position="158"/>
    </location>
</feature>
<keyword evidence="4" id="KW-0999">Mitochondrion inner membrane</keyword>
<evidence type="ECO:0000256" key="8">
    <source>
        <dbReference type="SAM" id="Coils"/>
    </source>
</evidence>
<dbReference type="Pfam" id="PF09731">
    <property type="entry name" value="Mitofilin"/>
    <property type="match status" value="1"/>
</dbReference>
<comment type="similarity">
    <text evidence="2">Belongs to the MICOS complex subunit Mic60 family.</text>
</comment>
<evidence type="ECO:0000256" key="1">
    <source>
        <dbReference type="ARBA" id="ARBA00004273"/>
    </source>
</evidence>
<feature type="coiled-coil region" evidence="8">
    <location>
        <begin position="326"/>
        <end position="377"/>
    </location>
</feature>
<name>A0A8S1IKY4_9CHLO</name>
<keyword evidence="3" id="KW-0812">Transmembrane</keyword>
<feature type="compositionally biased region" description="Basic and acidic residues" evidence="9">
    <location>
        <begin position="123"/>
        <end position="134"/>
    </location>
</feature>
<evidence type="ECO:0000256" key="6">
    <source>
        <dbReference type="ARBA" id="ARBA00023128"/>
    </source>
</evidence>
<dbReference type="EMBL" id="CAJHUC010000332">
    <property type="protein sequence ID" value="CAD7695356.1"/>
    <property type="molecule type" value="Genomic_DNA"/>
</dbReference>
<feature type="region of interest" description="Disordered" evidence="9">
    <location>
        <begin position="221"/>
        <end position="240"/>
    </location>
</feature>
<keyword evidence="8" id="KW-0175">Coiled coil</keyword>
<dbReference type="Proteomes" id="UP000708148">
    <property type="component" value="Unassembled WGS sequence"/>
</dbReference>
<evidence type="ECO:0000256" key="7">
    <source>
        <dbReference type="ARBA" id="ARBA00023136"/>
    </source>
</evidence>
<keyword evidence="5" id="KW-1133">Transmembrane helix</keyword>
<comment type="caution">
    <text evidence="10">The sequence shown here is derived from an EMBL/GenBank/DDBJ whole genome shotgun (WGS) entry which is preliminary data.</text>
</comment>
<dbReference type="AlphaFoldDB" id="A0A8S1IKY4"/>
<dbReference type="PANTHER" id="PTHR15415">
    <property type="entry name" value="MITOFILIN"/>
    <property type="match status" value="1"/>
</dbReference>
<dbReference type="PANTHER" id="PTHR15415:SF7">
    <property type="entry name" value="MICOS COMPLEX SUBUNIT MIC60"/>
    <property type="match status" value="1"/>
</dbReference>
<evidence type="ECO:0000313" key="10">
    <source>
        <dbReference type="EMBL" id="CAD7695356.1"/>
    </source>
</evidence>
<dbReference type="GO" id="GO:0042407">
    <property type="term" value="P:cristae formation"/>
    <property type="evidence" value="ECO:0007669"/>
    <property type="project" value="TreeGrafter"/>
</dbReference>
<evidence type="ECO:0000256" key="4">
    <source>
        <dbReference type="ARBA" id="ARBA00022792"/>
    </source>
</evidence>
<keyword evidence="6" id="KW-0496">Mitochondrion</keyword>
<sequence length="601" mass="63451">MRACMRGAQRGLRHAQLANCRRKLTTRQGGHPPSKGAEQKPSGDHQGAKATPPQAKPQTQAAPKGGATGTPGGTAPPEAPRAGLPPWVPVAAAAFGFGSLAYLGVRLAAEGPPKSLPGFLGGRRRELQEEERAQEAPLETAEMSQPAAFSGAGEDGAALETAEMNQPAAFSGAGEDGAEKMGVKMPEVGVGDSGEAEEPVVIDTAPLDQLFTEALGLPSVAGQQDASAGGVAGDGPDGQATSAQIVEASEDSSTPYEEEVLMAKPSPLPTPAQSITADLVQKVIEQGAGAGEDWEKYKAMHQQATCDAETVIQKMAEQEVQHKVETQQLELKIAEHAAKVEDIRAEADDQLKKTQALLEKQEEVAEQQRENELKRQAEYMAVAASEAAVKERTERIKLMDQVREKLNVLEEAFVQRSKDALLKSAVHNVALGAMALDQALREGLPCSKPLRFLESGCGQDPVVLLGLSAVPKEVAQRGVPTQTQLLDRFKDVKKSVLTLSYLPPEGGGVLAHFAAKIGAALKVREDPTPTGTLDAALSQMEEWVRDGHLASAAQELEKATAGTAAEACTKDWLEAARSRAAAEQTVKMLQARAMSLTVALL</sequence>
<feature type="compositionally biased region" description="Low complexity" evidence="9">
    <location>
        <begin position="48"/>
        <end position="65"/>
    </location>
</feature>
<comment type="subcellular location">
    <subcellularLocation>
        <location evidence="1">Mitochondrion inner membrane</location>
    </subcellularLocation>
</comment>
<evidence type="ECO:0008006" key="12">
    <source>
        <dbReference type="Google" id="ProtNLM"/>
    </source>
</evidence>
<dbReference type="InterPro" id="IPR019133">
    <property type="entry name" value="MIC60"/>
</dbReference>
<accession>A0A8S1IKY4</accession>
<evidence type="ECO:0000256" key="3">
    <source>
        <dbReference type="ARBA" id="ARBA00022692"/>
    </source>
</evidence>
<evidence type="ECO:0000256" key="5">
    <source>
        <dbReference type="ARBA" id="ARBA00022989"/>
    </source>
</evidence>
<reference evidence="10" key="1">
    <citation type="submission" date="2020-12" db="EMBL/GenBank/DDBJ databases">
        <authorList>
            <person name="Iha C."/>
        </authorList>
    </citation>
    <scope>NUCLEOTIDE SEQUENCE</scope>
</reference>
<keyword evidence="11" id="KW-1185">Reference proteome</keyword>
<dbReference type="OrthoDB" id="515755at2759"/>
<protein>
    <recommendedName>
        <fullName evidence="12">MICOS complex subunit MIC60</fullName>
    </recommendedName>
</protein>
<feature type="compositionally biased region" description="Basic and acidic residues" evidence="9">
    <location>
        <begin position="37"/>
        <end position="47"/>
    </location>
</feature>
<evidence type="ECO:0000313" key="11">
    <source>
        <dbReference type="Proteomes" id="UP000708148"/>
    </source>
</evidence>
<gene>
    <name evidence="10" type="ORF">OSTQU699_LOCUS717</name>
</gene>
<evidence type="ECO:0000256" key="2">
    <source>
        <dbReference type="ARBA" id="ARBA00010877"/>
    </source>
</evidence>
<evidence type="ECO:0000256" key="9">
    <source>
        <dbReference type="SAM" id="MobiDB-lite"/>
    </source>
</evidence>
<feature type="compositionally biased region" description="Low complexity" evidence="9">
    <location>
        <begin position="73"/>
        <end position="82"/>
    </location>
</feature>
<keyword evidence="7" id="KW-0472">Membrane</keyword>